<feature type="transmembrane region" description="Helical" evidence="15">
    <location>
        <begin position="407"/>
        <end position="425"/>
    </location>
</feature>
<feature type="domain" description="ABC transmembrane type-1" evidence="17">
    <location>
        <begin position="261"/>
        <end position="548"/>
    </location>
</feature>
<dbReference type="InterPro" id="IPR011527">
    <property type="entry name" value="ABC1_TM_dom"/>
</dbReference>
<feature type="transmembrane region" description="Helical" evidence="15">
    <location>
        <begin position="134"/>
        <end position="158"/>
    </location>
</feature>
<gene>
    <name evidence="18" type="ORF">TVY486_0402420</name>
</gene>
<dbReference type="InterPro" id="IPR003439">
    <property type="entry name" value="ABC_transporter-like_ATP-bd"/>
</dbReference>
<feature type="domain" description="ABC transmembrane type-1" evidence="17">
    <location>
        <begin position="963"/>
        <end position="1247"/>
    </location>
</feature>
<feature type="domain" description="ABC transporter" evidence="16">
    <location>
        <begin position="1285"/>
        <end position="1512"/>
    </location>
</feature>
<dbReference type="FunFam" id="1.20.1560.10:FF:000013">
    <property type="entry name" value="ABC transporter C family member 2"/>
    <property type="match status" value="1"/>
</dbReference>
<dbReference type="Pfam" id="PF00005">
    <property type="entry name" value="ABC_tran"/>
    <property type="match status" value="2"/>
</dbReference>
<dbReference type="GO" id="GO:0005886">
    <property type="term" value="C:plasma membrane"/>
    <property type="evidence" value="ECO:0007669"/>
    <property type="project" value="UniProtKB-SubCell"/>
</dbReference>
<feature type="transmembrane region" description="Helical" evidence="15">
    <location>
        <begin position="104"/>
        <end position="122"/>
    </location>
</feature>
<evidence type="ECO:0000256" key="7">
    <source>
        <dbReference type="ARBA" id="ARBA00022737"/>
    </source>
</evidence>
<keyword evidence="4" id="KW-0813">Transport</keyword>
<feature type="transmembrane region" description="Helical" evidence="15">
    <location>
        <begin position="525"/>
        <end position="547"/>
    </location>
</feature>
<dbReference type="PANTHER" id="PTHR24223:SF330">
    <property type="entry name" value="ATP-BINDING CASSETTE SUB-FAMILY C MEMBER 10"/>
    <property type="match status" value="1"/>
</dbReference>
<organism evidence="18">
    <name type="scientific">Trypanosoma vivax (strain Y486)</name>
    <dbReference type="NCBI Taxonomy" id="1055687"/>
    <lineage>
        <taxon>Eukaryota</taxon>
        <taxon>Discoba</taxon>
        <taxon>Euglenozoa</taxon>
        <taxon>Kinetoplastea</taxon>
        <taxon>Metakinetoplastina</taxon>
        <taxon>Trypanosomatida</taxon>
        <taxon>Trypanosomatidae</taxon>
        <taxon>Trypanosoma</taxon>
        <taxon>Duttonella</taxon>
    </lineage>
</organism>
<evidence type="ECO:0000256" key="5">
    <source>
        <dbReference type="ARBA" id="ARBA00022475"/>
    </source>
</evidence>
<dbReference type="SUPFAM" id="SSF90123">
    <property type="entry name" value="ABC transporter transmembrane region"/>
    <property type="match status" value="2"/>
</dbReference>
<dbReference type="PROSITE" id="PS50929">
    <property type="entry name" value="ABC_TM1F"/>
    <property type="match status" value="2"/>
</dbReference>
<keyword evidence="7" id="KW-0677">Repeat</keyword>
<dbReference type="PROSITE" id="PS50893">
    <property type="entry name" value="ABC_TRANSPORTER_2"/>
    <property type="match status" value="2"/>
</dbReference>
<evidence type="ECO:0000256" key="6">
    <source>
        <dbReference type="ARBA" id="ARBA00022692"/>
    </source>
</evidence>
<evidence type="ECO:0000313" key="18">
    <source>
        <dbReference type="EMBL" id="CCC47576.1"/>
    </source>
</evidence>
<dbReference type="InterPro" id="IPR003593">
    <property type="entry name" value="AAA+_ATPase"/>
</dbReference>
<dbReference type="FunFam" id="1.20.1560.10:FF:000037">
    <property type="entry name" value="ATP-binding cassette subfamily C member 10"/>
    <property type="match status" value="1"/>
</dbReference>
<dbReference type="InterPro" id="IPR017871">
    <property type="entry name" value="ABC_transporter-like_CS"/>
</dbReference>
<accession>G0TUE2</accession>
<evidence type="ECO:0000256" key="14">
    <source>
        <dbReference type="ARBA" id="ARBA00034018"/>
    </source>
</evidence>
<dbReference type="PROSITE" id="PS00211">
    <property type="entry name" value="ABC_TRANSPORTER_1"/>
    <property type="match status" value="1"/>
</dbReference>
<evidence type="ECO:0000256" key="1">
    <source>
        <dbReference type="ARBA" id="ARBA00004651"/>
    </source>
</evidence>
<keyword evidence="12 15" id="KW-0472">Membrane</keyword>
<keyword evidence="9" id="KW-0067">ATP-binding</keyword>
<keyword evidence="8" id="KW-0547">Nucleotide-binding</keyword>
<feature type="transmembrane region" description="Helical" evidence="15">
    <location>
        <begin position="302"/>
        <end position="322"/>
    </location>
</feature>
<dbReference type="GO" id="GO:0016887">
    <property type="term" value="F:ATP hydrolysis activity"/>
    <property type="evidence" value="ECO:0007669"/>
    <property type="project" value="InterPro"/>
</dbReference>
<evidence type="ECO:0000256" key="4">
    <source>
        <dbReference type="ARBA" id="ARBA00022448"/>
    </source>
</evidence>
<dbReference type="SUPFAM" id="SSF52540">
    <property type="entry name" value="P-loop containing nucleoside triphosphate hydrolases"/>
    <property type="match status" value="2"/>
</dbReference>
<comment type="catalytic activity">
    <reaction evidence="14">
        <text>ATP + H2O + xenobioticSide 1 = ADP + phosphate + xenobioticSide 2.</text>
        <dbReference type="EC" id="7.6.2.2"/>
    </reaction>
</comment>
<keyword evidence="10" id="KW-1278">Translocase</keyword>
<feature type="domain" description="ABC transporter" evidence="16">
    <location>
        <begin position="635"/>
        <end position="875"/>
    </location>
</feature>
<feature type="transmembrane region" description="Helical" evidence="15">
    <location>
        <begin position="490"/>
        <end position="513"/>
    </location>
</feature>
<feature type="transmembrane region" description="Helical" evidence="15">
    <location>
        <begin position="1186"/>
        <end position="1211"/>
    </location>
</feature>
<dbReference type="Pfam" id="PF00664">
    <property type="entry name" value="ABC_membrane"/>
    <property type="match status" value="2"/>
</dbReference>
<keyword evidence="11 15" id="KW-1133">Transmembrane helix</keyword>
<dbReference type="EC" id="7.6.2.2" evidence="3"/>
<dbReference type="InterPro" id="IPR027417">
    <property type="entry name" value="P-loop_NTPase"/>
</dbReference>
<keyword evidence="5" id="KW-1003">Cell membrane</keyword>
<evidence type="ECO:0000256" key="13">
    <source>
        <dbReference type="ARBA" id="ARBA00023180"/>
    </source>
</evidence>
<dbReference type="InterPro" id="IPR036640">
    <property type="entry name" value="ABC1_TM_sf"/>
</dbReference>
<dbReference type="EMBL" id="HE573020">
    <property type="protein sequence ID" value="CCC47576.1"/>
    <property type="molecule type" value="Genomic_DNA"/>
</dbReference>
<feature type="transmembrane region" description="Helical" evidence="15">
    <location>
        <begin position="6"/>
        <end position="33"/>
    </location>
</feature>
<evidence type="ECO:0000256" key="15">
    <source>
        <dbReference type="SAM" id="Phobius"/>
    </source>
</evidence>
<dbReference type="Gene3D" id="1.20.1560.10">
    <property type="entry name" value="ABC transporter type 1, transmembrane domain"/>
    <property type="match status" value="2"/>
</dbReference>
<keyword evidence="6 15" id="KW-0812">Transmembrane</keyword>
<feature type="transmembrane region" description="Helical" evidence="15">
    <location>
        <begin position="959"/>
        <end position="980"/>
    </location>
</feature>
<comment type="subcellular location">
    <subcellularLocation>
        <location evidence="1">Cell membrane</location>
        <topology evidence="1">Multi-pass membrane protein</topology>
    </subcellularLocation>
</comment>
<feature type="transmembrane region" description="Helical" evidence="15">
    <location>
        <begin position="1000"/>
        <end position="1019"/>
    </location>
</feature>
<dbReference type="CDD" id="cd18605">
    <property type="entry name" value="ABC_6TM_MRP7_D2_like"/>
    <property type="match status" value="1"/>
</dbReference>
<dbReference type="PANTHER" id="PTHR24223">
    <property type="entry name" value="ATP-BINDING CASSETTE SUB-FAMILY C"/>
    <property type="match status" value="1"/>
</dbReference>
<feature type="transmembrane region" description="Helical" evidence="15">
    <location>
        <begin position="45"/>
        <end position="69"/>
    </location>
</feature>
<evidence type="ECO:0000259" key="17">
    <source>
        <dbReference type="PROSITE" id="PS50929"/>
    </source>
</evidence>
<dbReference type="SMART" id="SM00382">
    <property type="entry name" value="AAA"/>
    <property type="match status" value="2"/>
</dbReference>
<proteinExistence type="inferred from homology"/>
<protein>
    <recommendedName>
        <fullName evidence="3">ABC-type xenobiotic transporter</fullName>
        <ecNumber evidence="3">7.6.2.2</ecNumber>
    </recommendedName>
</protein>
<evidence type="ECO:0000256" key="3">
    <source>
        <dbReference type="ARBA" id="ARBA00012191"/>
    </source>
</evidence>
<evidence type="ECO:0000256" key="9">
    <source>
        <dbReference type="ARBA" id="ARBA00022840"/>
    </source>
</evidence>
<evidence type="ECO:0000256" key="2">
    <source>
        <dbReference type="ARBA" id="ARBA00009726"/>
    </source>
</evidence>
<evidence type="ECO:0000256" key="8">
    <source>
        <dbReference type="ARBA" id="ARBA00022741"/>
    </source>
</evidence>
<evidence type="ECO:0000259" key="16">
    <source>
        <dbReference type="PROSITE" id="PS50893"/>
    </source>
</evidence>
<dbReference type="GO" id="GO:0005524">
    <property type="term" value="F:ATP binding"/>
    <property type="evidence" value="ECO:0007669"/>
    <property type="project" value="UniProtKB-KW"/>
</dbReference>
<evidence type="ECO:0000256" key="11">
    <source>
        <dbReference type="ARBA" id="ARBA00022989"/>
    </source>
</evidence>
<evidence type="ECO:0000256" key="10">
    <source>
        <dbReference type="ARBA" id="ARBA00022967"/>
    </source>
</evidence>
<name>G0TUE2_TRYVY</name>
<keyword evidence="13" id="KW-0325">Glycoprotein</keyword>
<dbReference type="VEuPathDB" id="TriTrypDB:TvY486_0402420"/>
<dbReference type="FunFam" id="3.40.50.300:FF:002145">
    <property type="entry name" value="ABC transporter (MsbA subfamily)"/>
    <property type="match status" value="1"/>
</dbReference>
<dbReference type="GO" id="GO:0008559">
    <property type="term" value="F:ABC-type xenobiotic transporter activity"/>
    <property type="evidence" value="ECO:0007669"/>
    <property type="project" value="UniProtKB-EC"/>
</dbReference>
<feature type="transmembrane region" description="Helical" evidence="15">
    <location>
        <begin position="1077"/>
        <end position="1098"/>
    </location>
</feature>
<dbReference type="Gene3D" id="3.40.50.300">
    <property type="entry name" value="P-loop containing nucleotide triphosphate hydrolases"/>
    <property type="match status" value="2"/>
</dbReference>
<comment type="similarity">
    <text evidence="2">Belongs to the ABC transporter superfamily. ABCC family. Conjugate transporter (TC 3.A.1.208) subfamily.</text>
</comment>
<dbReference type="InterPro" id="IPR050173">
    <property type="entry name" value="ABC_transporter_C-like"/>
</dbReference>
<evidence type="ECO:0000256" key="12">
    <source>
        <dbReference type="ARBA" id="ARBA00023136"/>
    </source>
</evidence>
<feature type="transmembrane region" description="Helical" evidence="15">
    <location>
        <begin position="1223"/>
        <end position="1243"/>
    </location>
</feature>
<sequence>MTLNLSALLYIVSTAHALLLWLATAVLSITMLRSVPRFGHPCPEHLLRCCITAIVCVSVLSFAAFVGVLSLRCDVISWAARAGFICWMFIVLHSARRAAPPEATATSFLIVFLLLGWASVVLQLTSNGNSSPHVALSATLLMDACVAVFHTMTLVFYVGLDWLLVNSITAVFPHARRLSAAHDATKSGVEEPEEMETLPYIDSQKGMNGSLHIDSLLQLSPEISVSSSLADMRRGGWRYFAIGIVRQRWGSTLARLALIRFLLDFGSILPAHLLRALVDNLTQQGSDQGSDRNKLRAHDSEVLSSVVYVVLIIACSLLCTFLRAHYNKRLQEIALYNKGLLTAELFHRALYQRRQFLSCKSQGDIMNYLSVDVDRVADVVKSLNDLWALPLQLAMVLYLLYVQVSFAFLAGVAFSAALVPVNVWLTKRIQKVQTDLMHENDKRVLRVTEIIRNITYIKMCGWSRLVQSWVNESRVQYLKHLKWLKYLDSFCVFFWAATPTIVSLFTFITFILMGGHLTPGKAVTALALFGSLIMPLNAYPWVINGVVEAYVSWQRLKPFLSPHQMSGSDCCYNAASFTRKRFETNKTNRDENFVLAAGEVQPLLDGRWFLVPPRESPCSVLGNTRGRHCEAGVEATLVDIAHCTVSYGTHETIGDKESSFTLRITAFKALRGQLTAIVGVSGSGKSTFLDALAGELDLRSDTAVARVFISRLSVAYVEQQPFLTSGTLRDNIVFGLPFEPARYEAVLAAVALTDDIRLHFAPCGDLSPVGDRGIRLSGGQRVRVALARALYANKGLYLFDDVFGCLDATVARHVVEHAILATVRSGGSVIIATHCQEIICQADAVYKCVDGQLVFVEQSLVTGSCQAVGAGSLKASCTRKERSIECANFAEEKLARVAGDAARGDEKAAGSMVSVGAVEQALDSPSSSPGADPHKALYGDTKLETTEHGALAWATVMCYINRVGCLLSIVITASIAAMQASRNLSDQYLVGWSRSENRDASAFVQTLALLSAVNSVLALTRGFSFAFGGLRAAERFHEELLNHILSATFTFFSSTQPGCIINRLSSDTYTIDNSLPFIANIFLAQSFLLLGSVIVVVVNSSIFLVLTLMPLAFLYYCIQLPYRCASRELRRVEEAARAPLLDNMRDALDGGVVIRSLGGQALETHLRRAHNSVDLLLRVQFNSCLLSAWFAIRLELVGLLLMLIIGILAVCSHGSTRAPFMGLALAYVQPLTSYVSGLLSAFATTETHLISVERVRQYFSLASEGTNKREVWLSPLVRWPTLGRVNFVDVSMRYDPNGARVLQGLSFSVEAGERVAIVGRTGAGKSSIFCALLRLCEIEQGSIMIDGEDIRQFPLDQLRTRLGVLPQQPFVFHGTLRKNIDPFDLHDDDDVRAAMACVKLGSLDLDFNISDSNSMSCSQRHQVALARVILQRSPLLLLDEPSSQSSDDAEEALWESLSDHLGGTTVLCITHKLAHIDFFDRVLVVDGGRVVNSGTPTQLRSARVWPFLTGYDTTVQLD</sequence>
<reference evidence="18" key="1">
    <citation type="journal article" date="2012" name="Proc. Natl. Acad. Sci. U.S.A.">
        <title>Antigenic diversity is generated by distinct evolutionary mechanisms in African trypanosome species.</title>
        <authorList>
            <person name="Jackson A.P."/>
            <person name="Berry A."/>
            <person name="Aslett M."/>
            <person name="Allison H.C."/>
            <person name="Burton P."/>
            <person name="Vavrova-Anderson J."/>
            <person name="Brown R."/>
            <person name="Browne H."/>
            <person name="Corton N."/>
            <person name="Hauser H."/>
            <person name="Gamble J."/>
            <person name="Gilderthorp R."/>
            <person name="Marcello L."/>
            <person name="McQuillan J."/>
            <person name="Otto T.D."/>
            <person name="Quail M.A."/>
            <person name="Sanders M.J."/>
            <person name="van Tonder A."/>
            <person name="Ginger M.L."/>
            <person name="Field M.C."/>
            <person name="Barry J.D."/>
            <person name="Hertz-Fowler C."/>
            <person name="Berriman M."/>
        </authorList>
    </citation>
    <scope>NUCLEOTIDE SEQUENCE</scope>
    <source>
        <strain evidence="18">Y486</strain>
    </source>
</reference>
<dbReference type="CDD" id="cd18598">
    <property type="entry name" value="ABC_6TM_MRP7_D1_like"/>
    <property type="match status" value="1"/>
</dbReference>